<evidence type="ECO:0000313" key="3">
    <source>
        <dbReference type="Proteomes" id="UP000268093"/>
    </source>
</evidence>
<gene>
    <name evidence="2" type="ORF">BC936DRAFT_138427</name>
</gene>
<dbReference type="InterPro" id="IPR051658">
    <property type="entry name" value="UBLCP1"/>
</dbReference>
<dbReference type="AlphaFoldDB" id="A0A433CHI9"/>
<dbReference type="Proteomes" id="UP000268093">
    <property type="component" value="Unassembled WGS sequence"/>
</dbReference>
<dbReference type="GO" id="GO:0090364">
    <property type="term" value="P:regulation of proteasome assembly"/>
    <property type="evidence" value="ECO:0007669"/>
    <property type="project" value="InterPro"/>
</dbReference>
<dbReference type="PANTHER" id="PTHR48493">
    <property type="entry name" value="UBIQUITIN-LIKE DOMAIN-CONTAINING CTD PHOSPHATASE 1"/>
    <property type="match status" value="1"/>
</dbReference>
<dbReference type="InterPro" id="IPR029071">
    <property type="entry name" value="Ubiquitin-like_domsf"/>
</dbReference>
<name>A0A433CHI9_9FUNG</name>
<dbReference type="Gene3D" id="3.10.20.90">
    <property type="entry name" value="Phosphatidylinositol 3-kinase Catalytic Subunit, Chain A, domain 1"/>
    <property type="match status" value="1"/>
</dbReference>
<organism evidence="2 3">
    <name type="scientific">Jimgerdemannia flammicorona</name>
    <dbReference type="NCBI Taxonomy" id="994334"/>
    <lineage>
        <taxon>Eukaryota</taxon>
        <taxon>Fungi</taxon>
        <taxon>Fungi incertae sedis</taxon>
        <taxon>Mucoromycota</taxon>
        <taxon>Mucoromycotina</taxon>
        <taxon>Endogonomycetes</taxon>
        <taxon>Endogonales</taxon>
        <taxon>Endogonaceae</taxon>
        <taxon>Jimgerdemannia</taxon>
    </lineage>
</organism>
<keyword evidence="3" id="KW-1185">Reference proteome</keyword>
<evidence type="ECO:0000259" key="1">
    <source>
        <dbReference type="Pfam" id="PF00240"/>
    </source>
</evidence>
<dbReference type="GO" id="GO:0005634">
    <property type="term" value="C:nucleus"/>
    <property type="evidence" value="ECO:0007669"/>
    <property type="project" value="TreeGrafter"/>
</dbReference>
<dbReference type="InterPro" id="IPR000626">
    <property type="entry name" value="Ubiquitin-like_dom"/>
</dbReference>
<dbReference type="Pfam" id="PF00240">
    <property type="entry name" value="ubiquitin"/>
    <property type="match status" value="1"/>
</dbReference>
<dbReference type="EMBL" id="RBNI01013070">
    <property type="protein sequence ID" value="RUP38015.1"/>
    <property type="molecule type" value="Genomic_DNA"/>
</dbReference>
<dbReference type="PANTHER" id="PTHR48493:SF1">
    <property type="entry name" value="UBIQUITIN-LIKE DOMAIN-CONTAINING CTD PHOSPHATASE 1"/>
    <property type="match status" value="1"/>
</dbReference>
<comment type="caution">
    <text evidence="2">The sequence shown here is derived from an EMBL/GenBank/DDBJ whole genome shotgun (WGS) entry which is preliminary data.</text>
</comment>
<proteinExistence type="predicted"/>
<accession>A0A433CHI9</accession>
<protein>
    <recommendedName>
        <fullName evidence="1">Ubiquitin-like domain-containing protein</fullName>
    </recommendedName>
</protein>
<dbReference type="GO" id="GO:0004722">
    <property type="term" value="F:protein serine/threonine phosphatase activity"/>
    <property type="evidence" value="ECO:0007669"/>
    <property type="project" value="TreeGrafter"/>
</dbReference>
<feature type="domain" description="Ubiquitin-like" evidence="1">
    <location>
        <begin position="13"/>
        <end position="53"/>
    </location>
</feature>
<reference evidence="2 3" key="1">
    <citation type="journal article" date="2018" name="New Phytol.">
        <title>Phylogenomics of Endogonaceae and evolution of mycorrhizas within Mucoromycota.</title>
        <authorList>
            <person name="Chang Y."/>
            <person name="Desiro A."/>
            <person name="Na H."/>
            <person name="Sandor L."/>
            <person name="Lipzen A."/>
            <person name="Clum A."/>
            <person name="Barry K."/>
            <person name="Grigoriev I.V."/>
            <person name="Martin F.M."/>
            <person name="Stajich J.E."/>
            <person name="Smith M.E."/>
            <person name="Bonito G."/>
            <person name="Spatafora J.W."/>
        </authorList>
    </citation>
    <scope>NUCLEOTIDE SEQUENCE [LARGE SCALE GENOMIC DNA]</scope>
    <source>
        <strain evidence="2 3">GMNB39</strain>
    </source>
</reference>
<sequence length="212" mass="23839">MMDNNNTNHTLSFVATWNNTKYPIHVADHETVATLKETLATLTNVPPNRQKLLGFVKGKLPSCPFVVPLFQDDSAVLSTLSLKPKPNSTTIDFMLMGTPDANLFKDPDQVDLPDVINGLYHLCTELGPCSIVTHLLNVDLGYDYFPEEHSYMDEAKVKKKLRDAITKTEINIINPLREGKRLLVMDLGMLHGLFLFLCRISGTDCGEEFWTE</sequence>
<dbReference type="OrthoDB" id="1711508at2759"/>
<dbReference type="SUPFAM" id="SSF54236">
    <property type="entry name" value="Ubiquitin-like"/>
    <property type="match status" value="1"/>
</dbReference>
<evidence type="ECO:0000313" key="2">
    <source>
        <dbReference type="EMBL" id="RUP38015.1"/>
    </source>
</evidence>